<dbReference type="Pfam" id="PF01636">
    <property type="entry name" value="APH"/>
    <property type="match status" value="1"/>
</dbReference>
<organism evidence="2 3">
    <name type="scientific">Mycolicibacterium vanbaalenii</name>
    <name type="common">Mycobacterium vanbaalenii</name>
    <dbReference type="NCBI Taxonomy" id="110539"/>
    <lineage>
        <taxon>Bacteria</taxon>
        <taxon>Bacillati</taxon>
        <taxon>Actinomycetota</taxon>
        <taxon>Actinomycetes</taxon>
        <taxon>Mycobacteriales</taxon>
        <taxon>Mycobacteriaceae</taxon>
        <taxon>Mycolicibacterium</taxon>
    </lineage>
</organism>
<gene>
    <name evidence="2" type="primary">thiK</name>
    <name evidence="2" type="ORF">AELLOGFF_03257</name>
</gene>
<dbReference type="PANTHER" id="PTHR22603:SF66">
    <property type="entry name" value="ETHANOLAMINE KINASE"/>
    <property type="match status" value="1"/>
</dbReference>
<accession>A0A5S9P9A6</accession>
<dbReference type="EMBL" id="CACSIP010000007">
    <property type="protein sequence ID" value="CAA0100165.1"/>
    <property type="molecule type" value="Genomic_DNA"/>
</dbReference>
<dbReference type="RefSeq" id="WP_272952217.1">
    <property type="nucleotide sequence ID" value="NZ_CACSIP010000007.1"/>
</dbReference>
<dbReference type="GO" id="GO:0006646">
    <property type="term" value="P:phosphatidylethanolamine biosynthetic process"/>
    <property type="evidence" value="ECO:0007669"/>
    <property type="project" value="TreeGrafter"/>
</dbReference>
<dbReference type="Proteomes" id="UP000430146">
    <property type="component" value="Unassembled WGS sequence"/>
</dbReference>
<protein>
    <submittedName>
        <fullName evidence="2">Thiamine kinase</fullName>
        <ecNumber evidence="2">2.7.1.89</ecNumber>
    </submittedName>
</protein>
<name>A0A5S9P9A6_MYCVN</name>
<evidence type="ECO:0000259" key="1">
    <source>
        <dbReference type="Pfam" id="PF01636"/>
    </source>
</evidence>
<dbReference type="AlphaFoldDB" id="A0A5S9P9A6"/>
<dbReference type="InterPro" id="IPR011009">
    <property type="entry name" value="Kinase-like_dom_sf"/>
</dbReference>
<evidence type="ECO:0000313" key="3">
    <source>
        <dbReference type="Proteomes" id="UP000430146"/>
    </source>
</evidence>
<dbReference type="Gene3D" id="3.30.200.20">
    <property type="entry name" value="Phosphorylase Kinase, domain 1"/>
    <property type="match status" value="1"/>
</dbReference>
<keyword evidence="3" id="KW-1185">Reference proteome</keyword>
<sequence length="327" mass="36606">MNEPDSAAHRDLGAVVQAHWPNRSWKSVPLDGGMTNRNWRVTVKSDTRDTERDFAVQLLLSTDHAARIGINRSTQGQVMPIVEELKLGPKLVAWRHDNPCALITDFIRNTSCCGPQDRPRVILSVAAALARLHGHTQKTTLHNYIADPFDGNEWLFRRVQKLVPQAAKSFAWALDLSSRCQRARGAFDACLLHSDLSVGNVLVSPSDVTLIDWEYAGGGDRYFDCGDFAEKWELSADEEHQFVVAYSSGKDSLEYQLAALRMYRFHSRLREALWAVAASTTHFVDFDHIAYSRACAVRLDEIASSSAFEDSVTMMESSTEAKEVQCS</sequence>
<reference evidence="2 3" key="1">
    <citation type="submission" date="2019-11" db="EMBL/GenBank/DDBJ databases">
        <authorList>
            <person name="Holert J."/>
        </authorList>
    </citation>
    <scope>NUCLEOTIDE SEQUENCE [LARGE SCALE GENOMIC DNA]</scope>
    <source>
        <strain evidence="2">BC8_1</strain>
    </source>
</reference>
<dbReference type="SUPFAM" id="SSF56112">
    <property type="entry name" value="Protein kinase-like (PK-like)"/>
    <property type="match status" value="1"/>
</dbReference>
<dbReference type="EC" id="2.7.1.89" evidence="2"/>
<dbReference type="PANTHER" id="PTHR22603">
    <property type="entry name" value="CHOLINE/ETHANOALAMINE KINASE"/>
    <property type="match status" value="1"/>
</dbReference>
<proteinExistence type="predicted"/>
<keyword evidence="2" id="KW-0808">Transferase</keyword>
<keyword evidence="2" id="KW-0418">Kinase</keyword>
<evidence type="ECO:0000313" key="2">
    <source>
        <dbReference type="EMBL" id="CAA0100165.1"/>
    </source>
</evidence>
<feature type="domain" description="Aminoglycoside phosphotransferase" evidence="1">
    <location>
        <begin position="29"/>
        <end position="251"/>
    </location>
</feature>
<dbReference type="GO" id="GO:0005737">
    <property type="term" value="C:cytoplasm"/>
    <property type="evidence" value="ECO:0007669"/>
    <property type="project" value="TreeGrafter"/>
</dbReference>
<dbReference type="InterPro" id="IPR002575">
    <property type="entry name" value="Aminoglycoside_PTrfase"/>
</dbReference>
<dbReference type="GO" id="GO:0004305">
    <property type="term" value="F:ethanolamine kinase activity"/>
    <property type="evidence" value="ECO:0007669"/>
    <property type="project" value="TreeGrafter"/>
</dbReference>
<dbReference type="Gene3D" id="3.90.1200.10">
    <property type="match status" value="1"/>
</dbReference>
<dbReference type="GO" id="GO:0019165">
    <property type="term" value="F:thiamine kinase activity"/>
    <property type="evidence" value="ECO:0007669"/>
    <property type="project" value="UniProtKB-EC"/>
</dbReference>